<protein>
    <recommendedName>
        <fullName evidence="7">Glucose-6-phosphate isomerase</fullName>
        <shortName evidence="7">GPI</shortName>
        <ecNumber evidence="7">5.3.1.9</ecNumber>
    </recommendedName>
    <alternativeName>
        <fullName evidence="7">Phosphoglucose isomerase</fullName>
        <shortName evidence="7">PGI</shortName>
    </alternativeName>
    <alternativeName>
        <fullName evidence="7">Phosphohexose isomerase</fullName>
        <shortName evidence="7">PHI</shortName>
    </alternativeName>
</protein>
<sequence>MNSVSLWNRYKTHLFHDPETGLMIDISRMNFDDGFLAAMEPAMQKAFAEMAALESGVIANPDEGRMVGHYWLRTPSLAPAGGIASEIADTMWKIKEFASAVHSGKITAPDGRPFRNILIVGIGGSALGPQFIADALGSASDPIAPYFLDNTDPDGMDRVLSQIGPELATTMTVVISKSGGTKETRNGMIEAKAAYHRAGLYFPRFAVAVTGAGSELDRTATESGWLARFPMWDWVGGRTSVTSAVGLLPAALQGIDIEGMMEGARICDAMTRHTVTTQNPAALLALMWHHATGGRGSRDMVILPYKDRLLLFSRYLQQLIMESIGKELDRDGNVVCQGISVYGNKGSTDQHAYVQQLREGVNNFFVTFVEVLLDRTGISLPVEQGVTSGDYLAGFLQGTRTALSDKGRESITITIPEVSARTVGMLIALFERAVGLYSSLININAYHQPGVEAGKKAAGTVLALQAEVIAHLSNTETPQTADEIAAAIGHPEAAETIFRTLLHAVANTDHGVGMERATPLTDSRFVIE</sequence>
<keyword evidence="3 7" id="KW-0312">Gluconeogenesis</keyword>
<evidence type="ECO:0000256" key="6">
    <source>
        <dbReference type="ARBA" id="ARBA00029321"/>
    </source>
</evidence>
<name>A0ABX7Q2K0_9BACT</name>
<gene>
    <name evidence="7" type="primary">pgi</name>
    <name evidence="9" type="ORF">JZM60_16335</name>
</gene>
<feature type="active site" evidence="7">
    <location>
        <position position="351"/>
    </location>
</feature>
<dbReference type="HAMAP" id="MF_00473">
    <property type="entry name" value="G6P_isomerase"/>
    <property type="match status" value="1"/>
</dbReference>
<evidence type="ECO:0000313" key="10">
    <source>
        <dbReference type="Proteomes" id="UP000663651"/>
    </source>
</evidence>
<dbReference type="InterPro" id="IPR018189">
    <property type="entry name" value="Phosphoglucose_isomerase_CS"/>
</dbReference>
<dbReference type="InterPro" id="IPR046348">
    <property type="entry name" value="SIS_dom_sf"/>
</dbReference>
<evidence type="ECO:0000256" key="3">
    <source>
        <dbReference type="ARBA" id="ARBA00022432"/>
    </source>
</evidence>
<dbReference type="Gene3D" id="3.40.50.10490">
    <property type="entry name" value="Glucose-6-phosphate isomerase like protein, domain 1"/>
    <property type="match status" value="2"/>
</dbReference>
<dbReference type="InterPro" id="IPR001672">
    <property type="entry name" value="G6P_Isomerase"/>
</dbReference>
<dbReference type="EC" id="5.3.1.9" evidence="7"/>
<evidence type="ECO:0000256" key="8">
    <source>
        <dbReference type="RuleBase" id="RU000612"/>
    </source>
</evidence>
<comment type="similarity">
    <text evidence="2 7 8">Belongs to the GPI family.</text>
</comment>
<dbReference type="SUPFAM" id="SSF53697">
    <property type="entry name" value="SIS domain"/>
    <property type="match status" value="1"/>
</dbReference>
<dbReference type="GO" id="GO:0004347">
    <property type="term" value="F:glucose-6-phosphate isomerase activity"/>
    <property type="evidence" value="ECO:0007669"/>
    <property type="project" value="UniProtKB-EC"/>
</dbReference>
<dbReference type="CDD" id="cd05016">
    <property type="entry name" value="SIS_PGI_2"/>
    <property type="match status" value="1"/>
</dbReference>
<accession>A0ABX7Q2K0</accession>
<evidence type="ECO:0000256" key="5">
    <source>
        <dbReference type="ARBA" id="ARBA00023235"/>
    </source>
</evidence>
<keyword evidence="10" id="KW-1185">Reference proteome</keyword>
<dbReference type="CDD" id="cd05015">
    <property type="entry name" value="SIS_PGI_1"/>
    <property type="match status" value="1"/>
</dbReference>
<comment type="function">
    <text evidence="7">Catalyzes the reversible isomerization of glucose-6-phosphate to fructose-6-phosphate.</text>
</comment>
<comment type="subcellular location">
    <subcellularLocation>
        <location evidence="7">Cytoplasm</location>
    </subcellularLocation>
</comment>
<evidence type="ECO:0000256" key="7">
    <source>
        <dbReference type="HAMAP-Rule" id="MF_00473"/>
    </source>
</evidence>
<comment type="catalytic activity">
    <reaction evidence="6 7 8">
        <text>alpha-D-glucose 6-phosphate = beta-D-fructose 6-phosphate</text>
        <dbReference type="Rhea" id="RHEA:11816"/>
        <dbReference type="ChEBI" id="CHEBI:57634"/>
        <dbReference type="ChEBI" id="CHEBI:58225"/>
        <dbReference type="EC" id="5.3.1.9"/>
    </reaction>
</comment>
<organism evidence="9 10">
    <name type="scientific">Geobacter benzoatilyticus</name>
    <dbReference type="NCBI Taxonomy" id="2815309"/>
    <lineage>
        <taxon>Bacteria</taxon>
        <taxon>Pseudomonadati</taxon>
        <taxon>Thermodesulfobacteriota</taxon>
        <taxon>Desulfuromonadia</taxon>
        <taxon>Geobacterales</taxon>
        <taxon>Geobacteraceae</taxon>
        <taxon>Geobacter</taxon>
    </lineage>
</organism>
<dbReference type="PROSITE" id="PS00174">
    <property type="entry name" value="P_GLUCOSE_ISOMERASE_2"/>
    <property type="match status" value="1"/>
</dbReference>
<dbReference type="Proteomes" id="UP000663651">
    <property type="component" value="Chromosome"/>
</dbReference>
<dbReference type="PANTHER" id="PTHR11469">
    <property type="entry name" value="GLUCOSE-6-PHOSPHATE ISOMERASE"/>
    <property type="match status" value="1"/>
</dbReference>
<comment type="pathway">
    <text evidence="1 7 8">Carbohydrate degradation; glycolysis; D-glyceraldehyde 3-phosphate and glycerone phosphate from D-glucose: step 2/4.</text>
</comment>
<dbReference type="RefSeq" id="WP_207163451.1">
    <property type="nucleotide sequence ID" value="NZ_CP071382.1"/>
</dbReference>
<evidence type="ECO:0000256" key="1">
    <source>
        <dbReference type="ARBA" id="ARBA00004926"/>
    </source>
</evidence>
<reference evidence="9 10" key="1">
    <citation type="submission" date="2021-03" db="EMBL/GenBank/DDBJ databases">
        <title>Geobacter metallireducens gen. nov. sp. nov., a microorganism capable of coupling the complete oxidation of organic compounds to the reduction of iron and other metals.</title>
        <authorList>
            <person name="Li Y."/>
        </authorList>
    </citation>
    <scope>NUCLEOTIDE SEQUENCE [LARGE SCALE GENOMIC DNA]</scope>
    <source>
        <strain evidence="9 10">Jerry-YX</strain>
    </source>
</reference>
<keyword evidence="4 7" id="KW-0324">Glycolysis</keyword>
<keyword evidence="5 7" id="KW-0413">Isomerase</keyword>
<dbReference type="Pfam" id="PF00342">
    <property type="entry name" value="PGI"/>
    <property type="match status" value="1"/>
</dbReference>
<feature type="active site" description="Proton donor" evidence="7">
    <location>
        <position position="322"/>
    </location>
</feature>
<comment type="pathway">
    <text evidence="7">Carbohydrate biosynthesis; gluconeogenesis.</text>
</comment>
<dbReference type="InterPro" id="IPR035476">
    <property type="entry name" value="SIS_PGI_1"/>
</dbReference>
<proteinExistence type="inferred from homology"/>
<dbReference type="PRINTS" id="PR00662">
    <property type="entry name" value="G6PISOMERASE"/>
</dbReference>
<feature type="active site" evidence="7">
    <location>
        <position position="455"/>
    </location>
</feature>
<dbReference type="InterPro" id="IPR035482">
    <property type="entry name" value="SIS_PGI_2"/>
</dbReference>
<dbReference type="PANTHER" id="PTHR11469:SF1">
    <property type="entry name" value="GLUCOSE-6-PHOSPHATE ISOMERASE"/>
    <property type="match status" value="1"/>
</dbReference>
<dbReference type="EMBL" id="CP071382">
    <property type="protein sequence ID" value="QSV45658.1"/>
    <property type="molecule type" value="Genomic_DNA"/>
</dbReference>
<evidence type="ECO:0000313" key="9">
    <source>
        <dbReference type="EMBL" id="QSV45658.1"/>
    </source>
</evidence>
<keyword evidence="7" id="KW-0963">Cytoplasm</keyword>
<dbReference type="PROSITE" id="PS51463">
    <property type="entry name" value="P_GLUCOSE_ISOMERASE_3"/>
    <property type="match status" value="1"/>
</dbReference>
<evidence type="ECO:0000256" key="4">
    <source>
        <dbReference type="ARBA" id="ARBA00023152"/>
    </source>
</evidence>
<evidence type="ECO:0000256" key="2">
    <source>
        <dbReference type="ARBA" id="ARBA00006604"/>
    </source>
</evidence>
<dbReference type="NCBIfam" id="NF010696">
    <property type="entry name" value="PRK14096.1"/>
    <property type="match status" value="1"/>
</dbReference>